<protein>
    <recommendedName>
        <fullName evidence="3">NmrA-like domain-containing protein</fullName>
    </recommendedName>
</protein>
<dbReference type="Proteomes" id="UP001530315">
    <property type="component" value="Unassembled WGS sequence"/>
</dbReference>
<dbReference type="SUPFAM" id="SSF51735">
    <property type="entry name" value="NAD(P)-binding Rossmann-fold domains"/>
    <property type="match status" value="1"/>
</dbReference>
<organism evidence="4 5">
    <name type="scientific">Stephanodiscus triporus</name>
    <dbReference type="NCBI Taxonomy" id="2934178"/>
    <lineage>
        <taxon>Eukaryota</taxon>
        <taxon>Sar</taxon>
        <taxon>Stramenopiles</taxon>
        <taxon>Ochrophyta</taxon>
        <taxon>Bacillariophyta</taxon>
        <taxon>Coscinodiscophyceae</taxon>
        <taxon>Thalassiosirophycidae</taxon>
        <taxon>Stephanodiscales</taxon>
        <taxon>Stephanodiscaceae</taxon>
        <taxon>Stephanodiscus</taxon>
    </lineage>
</organism>
<dbReference type="PANTHER" id="PTHR42748:SF7">
    <property type="entry name" value="NMRA LIKE REDOX SENSOR 1-RELATED"/>
    <property type="match status" value="1"/>
</dbReference>
<comment type="caution">
    <text evidence="4">The sequence shown here is derived from an EMBL/GenBank/DDBJ whole genome shotgun (WGS) entry which is preliminary data.</text>
</comment>
<keyword evidence="2" id="KW-0521">NADP</keyword>
<comment type="similarity">
    <text evidence="1">Belongs to the NmrA-type oxidoreductase family.</text>
</comment>
<evidence type="ECO:0000313" key="5">
    <source>
        <dbReference type="Proteomes" id="UP001530315"/>
    </source>
</evidence>
<sequence length="316" mass="34909">MAKQVYLVFSATGKQGRSVIKALTAKGETIVATSRDPNSSSSQSLLKNDRVRAVVKADFNDPDSILSAIEESNATRIWFATDFFSIPWLRRTRHAEAELGRAVVDAIKRAKTTVGGCERIEHVVFSSVGDADNVPEAIQHFWGKADVEKYMASQFDDSLGITWSVLRPVAFFDNVDDPANYNPLTKGSLKFLTRPDKKVKLISCEDIGKGAAVLLTNPEEYAGKIIEAASAELTGLELAEALSEVSGTKCTYSIAVPRFALWLFMGDVYHMVKWFEDVGYSADVEEFKRIVPDAQDARAFFKAKGQWSNGEKFVSE</sequence>
<dbReference type="InterPro" id="IPR051164">
    <property type="entry name" value="NmrA-like_oxidored"/>
</dbReference>
<dbReference type="EMBL" id="JALLAZ020000815">
    <property type="protein sequence ID" value="KAL3786664.1"/>
    <property type="molecule type" value="Genomic_DNA"/>
</dbReference>
<dbReference type="InterPro" id="IPR036291">
    <property type="entry name" value="NAD(P)-bd_dom_sf"/>
</dbReference>
<proteinExistence type="inferred from homology"/>
<dbReference type="Gene3D" id="3.90.25.10">
    <property type="entry name" value="UDP-galactose 4-epimerase, domain 1"/>
    <property type="match status" value="1"/>
</dbReference>
<gene>
    <name evidence="4" type="ORF">ACHAW5_000666</name>
</gene>
<evidence type="ECO:0000313" key="4">
    <source>
        <dbReference type="EMBL" id="KAL3786664.1"/>
    </source>
</evidence>
<name>A0ABD3PG60_9STRA</name>
<dbReference type="Pfam" id="PF05368">
    <property type="entry name" value="NmrA"/>
    <property type="match status" value="1"/>
</dbReference>
<evidence type="ECO:0000259" key="3">
    <source>
        <dbReference type="Pfam" id="PF05368"/>
    </source>
</evidence>
<reference evidence="4 5" key="1">
    <citation type="submission" date="2024-10" db="EMBL/GenBank/DDBJ databases">
        <title>Updated reference genomes for cyclostephanoid diatoms.</title>
        <authorList>
            <person name="Roberts W.R."/>
            <person name="Alverson A.J."/>
        </authorList>
    </citation>
    <scope>NUCLEOTIDE SEQUENCE [LARGE SCALE GENOMIC DNA]</scope>
    <source>
        <strain evidence="4 5">AJA276-08</strain>
    </source>
</reference>
<feature type="domain" description="NmrA-like" evidence="3">
    <location>
        <begin position="3"/>
        <end position="287"/>
    </location>
</feature>
<evidence type="ECO:0000256" key="2">
    <source>
        <dbReference type="ARBA" id="ARBA00022857"/>
    </source>
</evidence>
<dbReference type="AlphaFoldDB" id="A0ABD3PG60"/>
<evidence type="ECO:0000256" key="1">
    <source>
        <dbReference type="ARBA" id="ARBA00006328"/>
    </source>
</evidence>
<dbReference type="Gene3D" id="3.40.50.720">
    <property type="entry name" value="NAD(P)-binding Rossmann-like Domain"/>
    <property type="match status" value="1"/>
</dbReference>
<accession>A0ABD3PG60</accession>
<dbReference type="PANTHER" id="PTHR42748">
    <property type="entry name" value="NITROGEN METABOLITE REPRESSION PROTEIN NMRA FAMILY MEMBER"/>
    <property type="match status" value="1"/>
</dbReference>
<keyword evidence="5" id="KW-1185">Reference proteome</keyword>
<dbReference type="InterPro" id="IPR008030">
    <property type="entry name" value="NmrA-like"/>
</dbReference>